<dbReference type="GO" id="GO:0005829">
    <property type="term" value="C:cytosol"/>
    <property type="evidence" value="ECO:0007669"/>
    <property type="project" value="TreeGrafter"/>
</dbReference>
<dbReference type="Gene3D" id="3.30.1330.40">
    <property type="entry name" value="RutC-like"/>
    <property type="match status" value="2"/>
</dbReference>
<dbReference type="SUPFAM" id="SSF55298">
    <property type="entry name" value="YjgF-like"/>
    <property type="match status" value="1"/>
</dbReference>
<dbReference type="Pfam" id="PF01042">
    <property type="entry name" value="Ribonuc_L-PSP"/>
    <property type="match status" value="1"/>
</dbReference>
<dbReference type="InterPro" id="IPR006175">
    <property type="entry name" value="YjgF/YER057c/UK114"/>
</dbReference>
<comment type="similarity">
    <text evidence="1">Belongs to the RutC family.</text>
</comment>
<protein>
    <submittedName>
        <fullName evidence="2">Uncharacterized protein</fullName>
    </submittedName>
</protein>
<dbReference type="PANTHER" id="PTHR11803:SF58">
    <property type="entry name" value="PROTEIN HMF1-RELATED"/>
    <property type="match status" value="1"/>
</dbReference>
<evidence type="ECO:0000313" key="2">
    <source>
        <dbReference type="EMBL" id="GAG04381.1"/>
    </source>
</evidence>
<dbReference type="CDD" id="cd00448">
    <property type="entry name" value="YjgF_YER057c_UK114_family"/>
    <property type="match status" value="1"/>
</dbReference>
<organism evidence="2">
    <name type="scientific">marine sediment metagenome</name>
    <dbReference type="NCBI Taxonomy" id="412755"/>
    <lineage>
        <taxon>unclassified sequences</taxon>
        <taxon>metagenomes</taxon>
        <taxon>ecological metagenomes</taxon>
    </lineage>
</organism>
<dbReference type="InterPro" id="IPR035959">
    <property type="entry name" value="RutC-like_sf"/>
</dbReference>
<feature type="non-terminal residue" evidence="2">
    <location>
        <position position="215"/>
    </location>
</feature>
<dbReference type="AlphaFoldDB" id="X0VV13"/>
<sequence>MERHDFWYPAEAESLGGIPTGTRAGQFLFLSTQTPINLDTGQVIRRLEDLPPEEHAKVAMGNAQLDVDCGPIRAQTWTIYQNLSKILAQQGSSLENIIHQRIYLTDKTDTRHMEEVMLSFFPDYKPTTMIAAVPNRGLHDGIRMMMDAIALIPQDGGLQKEAIFLPELEAVTAPYPQAVRVGQFLFMGEMMGINPETGRVVTSLADLDYLGPDAP</sequence>
<dbReference type="EMBL" id="BARS01029427">
    <property type="protein sequence ID" value="GAG04381.1"/>
    <property type="molecule type" value="Genomic_DNA"/>
</dbReference>
<evidence type="ECO:0000256" key="1">
    <source>
        <dbReference type="ARBA" id="ARBA00010552"/>
    </source>
</evidence>
<gene>
    <name evidence="2" type="ORF">S01H1_45992</name>
</gene>
<reference evidence="2" key="1">
    <citation type="journal article" date="2014" name="Front. Microbiol.">
        <title>High frequency of phylogenetically diverse reductive dehalogenase-homologous genes in deep subseafloor sedimentary metagenomes.</title>
        <authorList>
            <person name="Kawai M."/>
            <person name="Futagami T."/>
            <person name="Toyoda A."/>
            <person name="Takaki Y."/>
            <person name="Nishi S."/>
            <person name="Hori S."/>
            <person name="Arai W."/>
            <person name="Tsubouchi T."/>
            <person name="Morono Y."/>
            <person name="Uchiyama I."/>
            <person name="Ito T."/>
            <person name="Fujiyama A."/>
            <person name="Inagaki F."/>
            <person name="Takami H."/>
        </authorList>
    </citation>
    <scope>NUCLEOTIDE SEQUENCE</scope>
    <source>
        <strain evidence="2">Expedition CK06-06</strain>
    </source>
</reference>
<dbReference type="PANTHER" id="PTHR11803">
    <property type="entry name" value="2-IMINOBUTANOATE/2-IMINOPROPANOATE DEAMINASE RIDA"/>
    <property type="match status" value="1"/>
</dbReference>
<comment type="caution">
    <text evidence="2">The sequence shown here is derived from an EMBL/GenBank/DDBJ whole genome shotgun (WGS) entry which is preliminary data.</text>
</comment>
<proteinExistence type="inferred from homology"/>
<name>X0VV13_9ZZZZ</name>
<dbReference type="GO" id="GO:0019239">
    <property type="term" value="F:deaminase activity"/>
    <property type="evidence" value="ECO:0007669"/>
    <property type="project" value="TreeGrafter"/>
</dbReference>
<accession>X0VV13</accession>